<accession>A0ABZ2I0X5</accession>
<reference evidence="2 3" key="1">
    <citation type="submission" date="2024-02" db="EMBL/GenBank/DDBJ databases">
        <title>Complete genome sequence of Pelagibacterium nitratireducens ZH15.</title>
        <authorList>
            <person name="Zhao L.H."/>
        </authorList>
    </citation>
    <scope>NUCLEOTIDE SEQUENCE [LARGE SCALE GENOMIC DNA]</scope>
    <source>
        <strain evidence="2 3">ZH15</strain>
    </source>
</reference>
<protein>
    <submittedName>
        <fullName evidence="2">Uncharacterized protein</fullName>
    </submittedName>
</protein>
<dbReference type="EMBL" id="CP146275">
    <property type="protein sequence ID" value="WWT31523.1"/>
    <property type="molecule type" value="Genomic_DNA"/>
</dbReference>
<evidence type="ECO:0000313" key="2">
    <source>
        <dbReference type="EMBL" id="WWT31523.1"/>
    </source>
</evidence>
<feature type="region of interest" description="Disordered" evidence="1">
    <location>
        <begin position="166"/>
        <end position="191"/>
    </location>
</feature>
<keyword evidence="3" id="KW-1185">Reference proteome</keyword>
<organism evidence="2 3">
    <name type="scientific">Pelagibacterium nitratireducens</name>
    <dbReference type="NCBI Taxonomy" id="1046114"/>
    <lineage>
        <taxon>Bacteria</taxon>
        <taxon>Pseudomonadati</taxon>
        <taxon>Pseudomonadota</taxon>
        <taxon>Alphaproteobacteria</taxon>
        <taxon>Hyphomicrobiales</taxon>
        <taxon>Devosiaceae</taxon>
        <taxon>Pelagibacterium</taxon>
    </lineage>
</organism>
<evidence type="ECO:0000256" key="1">
    <source>
        <dbReference type="SAM" id="MobiDB-lite"/>
    </source>
</evidence>
<gene>
    <name evidence="2" type="ORF">V6617_10830</name>
</gene>
<evidence type="ECO:0000313" key="3">
    <source>
        <dbReference type="Proteomes" id="UP001369958"/>
    </source>
</evidence>
<name>A0ABZ2I0X5_9HYPH</name>
<dbReference type="Proteomes" id="UP001369958">
    <property type="component" value="Chromosome"/>
</dbReference>
<sequence>MSNIDDIRFRKVVIGTGVTIALSMATAVQAQTLDELRDRLDPPPETEKEYLDIIAQMDAIELYQRYEFCRQNDLSKADCMDRISLLWDEEDRWRELFLISISFLSDQEGGMEAHDALLEQCNTLHPDFIAETECRAELNEYLLDVVNNDAPGSIFFSGDGRVIHQSPEGAESGQSVGGMRDKNAPPGTAGR</sequence>
<proteinExistence type="predicted"/>
<dbReference type="RefSeq" id="WP_338606990.1">
    <property type="nucleotide sequence ID" value="NZ_CP146275.1"/>
</dbReference>